<evidence type="ECO:0000256" key="1">
    <source>
        <dbReference type="SAM" id="MobiDB-lite"/>
    </source>
</evidence>
<accession>A0A061RWF3</accession>
<feature type="region of interest" description="Disordered" evidence="1">
    <location>
        <begin position="131"/>
        <end position="156"/>
    </location>
</feature>
<proteinExistence type="predicted"/>
<gene>
    <name evidence="3" type="ORF">TSPGSL018_24133</name>
</gene>
<name>A0A061RWF3_9CHLO</name>
<protein>
    <submittedName>
        <fullName evidence="3">Uncharacterized protein</fullName>
    </submittedName>
</protein>
<feature type="signal peptide" evidence="2">
    <location>
        <begin position="1"/>
        <end position="20"/>
    </location>
</feature>
<dbReference type="EMBL" id="GBEZ01010618">
    <property type="protein sequence ID" value="JAC75079.1"/>
    <property type="molecule type" value="Transcribed_RNA"/>
</dbReference>
<keyword evidence="2" id="KW-0732">Signal</keyword>
<sequence length="365" mass="40416">MAVSLLRLLLLQLLVQGSAAVMSHISEVQSESQLAKVRSCFLQKAKSKPIKRPVRTGKEVRLPCEKGKYSKDFCKKLKREALSEGCALVDLWQPKWYTGPPREVVMYGDSVAQQFFQTLICQMAQHAPVEAPRLEQSPPQGADPPNGTAPGVKSKGCKKRCWRFGSLSVCMVRAAFLNIVDGQGVASCLLGAGAADVHVLNAGVHVNSDKVMASMMASLREFVSNATEAGRPLPHLVWRETTPQHFLAKGGNFVSRQHIKKSRGCIPRSRVNPKVMRQHDYRNRITFEHLRGLNFDVLHVWEMLVLRTDLHPSGMDCTHWCDTQNSPIVQLSLLMLSDVLKRYWGGSNSTPDAGTMAVSADHPVA</sequence>
<organism evidence="3">
    <name type="scientific">Tetraselmis sp. GSL018</name>
    <dbReference type="NCBI Taxonomy" id="582737"/>
    <lineage>
        <taxon>Eukaryota</taxon>
        <taxon>Viridiplantae</taxon>
        <taxon>Chlorophyta</taxon>
        <taxon>core chlorophytes</taxon>
        <taxon>Chlorodendrophyceae</taxon>
        <taxon>Chlorodendrales</taxon>
        <taxon>Chlorodendraceae</taxon>
        <taxon>Tetraselmis</taxon>
    </lineage>
</organism>
<feature type="chain" id="PRO_5030002206" evidence="2">
    <location>
        <begin position="21"/>
        <end position="365"/>
    </location>
</feature>
<evidence type="ECO:0000256" key="2">
    <source>
        <dbReference type="SAM" id="SignalP"/>
    </source>
</evidence>
<reference evidence="3" key="1">
    <citation type="submission" date="2014-05" db="EMBL/GenBank/DDBJ databases">
        <title>The transcriptome of the halophilic microalga Tetraselmis sp. GSL018 isolated from the Great Salt Lake, Utah.</title>
        <authorList>
            <person name="Jinkerson R.E."/>
            <person name="D'Adamo S."/>
            <person name="Posewitz M.C."/>
        </authorList>
    </citation>
    <scope>NUCLEOTIDE SEQUENCE</scope>
    <source>
        <strain evidence="3">GSL018</strain>
    </source>
</reference>
<dbReference type="AlphaFoldDB" id="A0A061RWF3"/>
<evidence type="ECO:0000313" key="3">
    <source>
        <dbReference type="EMBL" id="JAC75079.1"/>
    </source>
</evidence>